<dbReference type="NCBIfam" id="TIGR04056">
    <property type="entry name" value="OMP_RagA_SusC"/>
    <property type="match status" value="1"/>
</dbReference>
<name>A0ABR6KL28_9BACT</name>
<evidence type="ECO:0000256" key="7">
    <source>
        <dbReference type="ARBA" id="ARBA00023237"/>
    </source>
</evidence>
<dbReference type="InterPro" id="IPR036942">
    <property type="entry name" value="Beta-barrel_TonB_sf"/>
</dbReference>
<keyword evidence="4 8" id="KW-0812">Transmembrane</keyword>
<keyword evidence="5 9" id="KW-0732">Signal</keyword>
<evidence type="ECO:0000256" key="4">
    <source>
        <dbReference type="ARBA" id="ARBA00022692"/>
    </source>
</evidence>
<protein>
    <submittedName>
        <fullName evidence="11">TonB-linked SusC/RagA family outer membrane protein</fullName>
    </submittedName>
</protein>
<dbReference type="Proteomes" id="UP000533637">
    <property type="component" value="Unassembled WGS sequence"/>
</dbReference>
<proteinExistence type="inferred from homology"/>
<gene>
    <name evidence="11" type="ORF">GGQ57_002102</name>
</gene>
<sequence>MKKRAISRSSVMHWCVGASLCCLMIAPVQTTFAAANLNQKFSVELSLTNATLKNVVESLKKQTDIVFAYDLALEGMKVNNISVKAEQEEIGAILDMVFKGTGIAYRIDDHIVVLYSSSSKRIAQVANVKQQARKISGIVKDASGEPVIGANVVVKGTTIGMITGVDGDFELEVPKNAVLQVSYIGYIPQEVAVGSKTSLNIILSEDTQNLDEIVVVAYGTSKKSAFTGSAASIDNTKLQTPSASFDKSLQGQVAGLQVMSSSGQPGSTSSFRIRGSGSLNASNEPLYVVDGVPISANTKYSKLADDNDNSSSILATLNSQDIESITVLKDAAAASLYGSRAANGVVLITTKNGKSGKASVSFNAQFGFSSVPKAYDMMSSAEFYRTKWQSHYDQKLAAGMSAADAASSANTFAQGAITFNPYNVDQPIDANGNLVSGARIIVDTDWQDEIFKTALTQDYNVNVTGGNDKSNYFFSAGYYDQDGVTPSASYKRYSGKGNISSQVTSWLKAGMNVTFSHSVQNMEVGGGAGASPLYNALLFPNGVPVYLTDRDGNPILDASGNKQYNFTNPTSLDFNPIAIPQMDMNRSKNYRFLASAFLDFQLYKGLNFKTVFSPDYIHYSEAKYWNKEHGNGPAYNGRADRYNTTDVMYTSTNTLNYSIQFAKVHNLNAMVGFEYWQSDYERVEAGVTSFPLNGMHELSSGASALSPQSKTTKETLISYLGRIEYTYNDRYNFSVSLRSDGSSVFGQDNKWGTFWSAGASWRIEQENFMKDLTWLDQLKLRLSYGTSGNNQGLERYQSLGLWDTGADYIYGTSSGTGHTQLANPHLRWEKQAMFNMGVDFRFMNRFYGSFEYFHKSSKDLLYKYPLAASNGFESIMMNMAKVSNYGVELTLGAYIFRDTPVKWSVDLNLSSIRDEIKDLVGDDQIISDTKKIWSKGYSQYEFYMPTWVGVDPANGDPLWVKVDANGNRGTTNVYSQATYEKQGRATPDFYGGLNTNLSYKGFDLSLLFAYSWGGMVYDALYSQIMHDGNQAGAQMHKDELSAWTPTNTITNVPKYVNNNTNSSDGVSTRYLYDATNIKLKNITLSYTLPSNLGTVSNVLRGARVFVSADNLFTWFKDDWKGYSDIDIFGVGGYNALTAIPVPRTFTMGFNLNF</sequence>
<dbReference type="InterPro" id="IPR039426">
    <property type="entry name" value="TonB-dep_rcpt-like"/>
</dbReference>
<dbReference type="Gene3D" id="2.60.40.1120">
    <property type="entry name" value="Carboxypeptidase-like, regulatory domain"/>
    <property type="match status" value="1"/>
</dbReference>
<dbReference type="RefSeq" id="WP_229800910.1">
    <property type="nucleotide sequence ID" value="NZ_BMPB01000001.1"/>
</dbReference>
<reference evidence="11 12" key="1">
    <citation type="submission" date="2020-08" db="EMBL/GenBank/DDBJ databases">
        <title>Genomic Encyclopedia of Type Strains, Phase IV (KMG-IV): sequencing the most valuable type-strain genomes for metagenomic binning, comparative biology and taxonomic classification.</title>
        <authorList>
            <person name="Goeker M."/>
        </authorList>
    </citation>
    <scope>NUCLEOTIDE SEQUENCE [LARGE SCALE GENOMIC DNA]</scope>
    <source>
        <strain evidence="11 12">DSM 102983</strain>
    </source>
</reference>
<keyword evidence="3 8" id="KW-1134">Transmembrane beta strand</keyword>
<organism evidence="11 12">
    <name type="scientific">Parabacteroides faecis</name>
    <dbReference type="NCBI Taxonomy" id="1217282"/>
    <lineage>
        <taxon>Bacteria</taxon>
        <taxon>Pseudomonadati</taxon>
        <taxon>Bacteroidota</taxon>
        <taxon>Bacteroidia</taxon>
        <taxon>Bacteroidales</taxon>
        <taxon>Tannerellaceae</taxon>
        <taxon>Parabacteroides</taxon>
    </lineage>
</organism>
<comment type="caution">
    <text evidence="11">The sequence shown here is derived from an EMBL/GenBank/DDBJ whole genome shotgun (WGS) entry which is preliminary data.</text>
</comment>
<keyword evidence="6 8" id="KW-0472">Membrane</keyword>
<feature type="chain" id="PRO_5046895278" evidence="9">
    <location>
        <begin position="34"/>
        <end position="1153"/>
    </location>
</feature>
<comment type="similarity">
    <text evidence="8">Belongs to the TonB-dependent receptor family.</text>
</comment>
<dbReference type="InterPro" id="IPR008969">
    <property type="entry name" value="CarboxyPept-like_regulatory"/>
</dbReference>
<dbReference type="NCBIfam" id="TIGR04057">
    <property type="entry name" value="SusC_RagA_signa"/>
    <property type="match status" value="1"/>
</dbReference>
<keyword evidence="2 8" id="KW-0813">Transport</keyword>
<evidence type="ECO:0000259" key="10">
    <source>
        <dbReference type="Pfam" id="PF07715"/>
    </source>
</evidence>
<evidence type="ECO:0000256" key="9">
    <source>
        <dbReference type="SAM" id="SignalP"/>
    </source>
</evidence>
<dbReference type="PANTHER" id="PTHR30069:SF29">
    <property type="entry name" value="HEMOGLOBIN AND HEMOGLOBIN-HAPTOGLOBIN-BINDING PROTEIN 1-RELATED"/>
    <property type="match status" value="1"/>
</dbReference>
<comment type="subcellular location">
    <subcellularLocation>
        <location evidence="1 8">Cell outer membrane</location>
        <topology evidence="1 8">Multi-pass membrane protein</topology>
    </subcellularLocation>
</comment>
<dbReference type="Gene3D" id="2.170.130.10">
    <property type="entry name" value="TonB-dependent receptor, plug domain"/>
    <property type="match status" value="1"/>
</dbReference>
<dbReference type="PANTHER" id="PTHR30069">
    <property type="entry name" value="TONB-DEPENDENT OUTER MEMBRANE RECEPTOR"/>
    <property type="match status" value="1"/>
</dbReference>
<evidence type="ECO:0000256" key="8">
    <source>
        <dbReference type="PROSITE-ProRule" id="PRU01360"/>
    </source>
</evidence>
<evidence type="ECO:0000256" key="1">
    <source>
        <dbReference type="ARBA" id="ARBA00004571"/>
    </source>
</evidence>
<keyword evidence="12" id="KW-1185">Reference proteome</keyword>
<evidence type="ECO:0000313" key="11">
    <source>
        <dbReference type="EMBL" id="MBB4622205.1"/>
    </source>
</evidence>
<dbReference type="Gene3D" id="2.40.170.20">
    <property type="entry name" value="TonB-dependent receptor, beta-barrel domain"/>
    <property type="match status" value="1"/>
</dbReference>
<dbReference type="EMBL" id="JACHOC010000003">
    <property type="protein sequence ID" value="MBB4622205.1"/>
    <property type="molecule type" value="Genomic_DNA"/>
</dbReference>
<dbReference type="PROSITE" id="PS52016">
    <property type="entry name" value="TONB_DEPENDENT_REC_3"/>
    <property type="match status" value="1"/>
</dbReference>
<evidence type="ECO:0000313" key="12">
    <source>
        <dbReference type="Proteomes" id="UP000533637"/>
    </source>
</evidence>
<keyword evidence="7 8" id="KW-0998">Cell outer membrane</keyword>
<dbReference type="SUPFAM" id="SSF56935">
    <property type="entry name" value="Porins"/>
    <property type="match status" value="1"/>
</dbReference>
<accession>A0ABR6KL28</accession>
<dbReference type="SUPFAM" id="SSF49464">
    <property type="entry name" value="Carboxypeptidase regulatory domain-like"/>
    <property type="match status" value="1"/>
</dbReference>
<feature type="domain" description="TonB-dependent receptor plug" evidence="10">
    <location>
        <begin position="225"/>
        <end position="345"/>
    </location>
</feature>
<dbReference type="InterPro" id="IPR037066">
    <property type="entry name" value="Plug_dom_sf"/>
</dbReference>
<feature type="signal peptide" evidence="9">
    <location>
        <begin position="1"/>
        <end position="33"/>
    </location>
</feature>
<evidence type="ECO:0000256" key="6">
    <source>
        <dbReference type="ARBA" id="ARBA00023136"/>
    </source>
</evidence>
<evidence type="ECO:0000256" key="2">
    <source>
        <dbReference type="ARBA" id="ARBA00022448"/>
    </source>
</evidence>
<dbReference type="Pfam" id="PF13715">
    <property type="entry name" value="CarbopepD_reg_2"/>
    <property type="match status" value="1"/>
</dbReference>
<dbReference type="Pfam" id="PF07715">
    <property type="entry name" value="Plug"/>
    <property type="match status" value="1"/>
</dbReference>
<dbReference type="InterPro" id="IPR012910">
    <property type="entry name" value="Plug_dom"/>
</dbReference>
<dbReference type="InterPro" id="IPR023996">
    <property type="entry name" value="TonB-dep_OMP_SusC/RagA"/>
</dbReference>
<evidence type="ECO:0000256" key="5">
    <source>
        <dbReference type="ARBA" id="ARBA00022729"/>
    </source>
</evidence>
<evidence type="ECO:0000256" key="3">
    <source>
        <dbReference type="ARBA" id="ARBA00022452"/>
    </source>
</evidence>
<dbReference type="InterPro" id="IPR023997">
    <property type="entry name" value="TonB-dep_OMP_SusC/RagA_CS"/>
</dbReference>